<gene>
    <name evidence="1" type="ORF">PFISCL1PPCAC_21028</name>
</gene>
<name>A0AAV5WBV7_9BILA</name>
<feature type="non-terminal residue" evidence="1">
    <location>
        <position position="1"/>
    </location>
</feature>
<evidence type="ECO:0008006" key="3">
    <source>
        <dbReference type="Google" id="ProtNLM"/>
    </source>
</evidence>
<comment type="caution">
    <text evidence="1">The sequence shown here is derived from an EMBL/GenBank/DDBJ whole genome shotgun (WGS) entry which is preliminary data.</text>
</comment>
<evidence type="ECO:0000313" key="2">
    <source>
        <dbReference type="Proteomes" id="UP001432322"/>
    </source>
</evidence>
<reference evidence="1" key="1">
    <citation type="submission" date="2023-10" db="EMBL/GenBank/DDBJ databases">
        <title>Genome assembly of Pristionchus species.</title>
        <authorList>
            <person name="Yoshida K."/>
            <person name="Sommer R.J."/>
        </authorList>
    </citation>
    <scope>NUCLEOTIDE SEQUENCE</scope>
    <source>
        <strain evidence="1">RS5133</strain>
    </source>
</reference>
<dbReference type="Proteomes" id="UP001432322">
    <property type="component" value="Unassembled WGS sequence"/>
</dbReference>
<accession>A0AAV5WBV7</accession>
<proteinExistence type="predicted"/>
<keyword evidence="2" id="KW-1185">Reference proteome</keyword>
<organism evidence="1 2">
    <name type="scientific">Pristionchus fissidentatus</name>
    <dbReference type="NCBI Taxonomy" id="1538716"/>
    <lineage>
        <taxon>Eukaryota</taxon>
        <taxon>Metazoa</taxon>
        <taxon>Ecdysozoa</taxon>
        <taxon>Nematoda</taxon>
        <taxon>Chromadorea</taxon>
        <taxon>Rhabditida</taxon>
        <taxon>Rhabditina</taxon>
        <taxon>Diplogasteromorpha</taxon>
        <taxon>Diplogasteroidea</taxon>
        <taxon>Neodiplogasteridae</taxon>
        <taxon>Pristionchus</taxon>
    </lineage>
</organism>
<feature type="non-terminal residue" evidence="1">
    <location>
        <position position="193"/>
    </location>
</feature>
<sequence length="193" mass="20876">DFVGHGPFVEAMDVSDWEGRVQQPSNPPVRLKVFAGLRAAVNDVLALGTTGKLAVISDVVRDEQYEEYKVYAAIVHEADIVQGGYGTATCRFVISAQPSTQTGSEVQPAVAVVPLSTKFLVLNGTSLKVFRPSNGEDNTLTLLEMISIDFRVDWPPRFATRCPMRPLCVSPIGIGALDAFNCLMACGESRVVM</sequence>
<protein>
    <recommendedName>
        <fullName evidence="3">Cleavage/polyadenylation specificity factor A subunit N-terminal domain-containing protein</fullName>
    </recommendedName>
</protein>
<dbReference type="AlphaFoldDB" id="A0AAV5WBV7"/>
<dbReference type="EMBL" id="BTSY01000005">
    <property type="protein sequence ID" value="GMT29731.1"/>
    <property type="molecule type" value="Genomic_DNA"/>
</dbReference>
<evidence type="ECO:0000313" key="1">
    <source>
        <dbReference type="EMBL" id="GMT29731.1"/>
    </source>
</evidence>